<keyword evidence="4 11" id="KW-0808">Transferase</keyword>
<dbReference type="Gene3D" id="3.40.50.920">
    <property type="match status" value="1"/>
</dbReference>
<comment type="caution">
    <text evidence="13">The sequence shown here is derived from an EMBL/GenBank/DDBJ whole genome shotgun (WGS) entry which is preliminary data.</text>
</comment>
<dbReference type="InterPro" id="IPR005475">
    <property type="entry name" value="Transketolase-like_Pyr-bd"/>
</dbReference>
<evidence type="ECO:0000259" key="12">
    <source>
        <dbReference type="SMART" id="SM00861"/>
    </source>
</evidence>
<name>A0A7W9ST51_ARMRO</name>
<organism evidence="13 14">
    <name type="scientific">Armatimonas rosea</name>
    <dbReference type="NCBI Taxonomy" id="685828"/>
    <lineage>
        <taxon>Bacteria</taxon>
        <taxon>Bacillati</taxon>
        <taxon>Armatimonadota</taxon>
        <taxon>Armatimonadia</taxon>
        <taxon>Armatimonadales</taxon>
        <taxon>Armatimonadaceae</taxon>
        <taxon>Armatimonas</taxon>
    </lineage>
</organism>
<feature type="binding site" evidence="11">
    <location>
        <position position="177"/>
    </location>
    <ligand>
        <name>Mg(2+)</name>
        <dbReference type="ChEBI" id="CHEBI:18420"/>
    </ligand>
</feature>
<dbReference type="CDD" id="cd02007">
    <property type="entry name" value="TPP_DXS"/>
    <property type="match status" value="1"/>
</dbReference>
<dbReference type="NCBIfam" id="NF003933">
    <property type="entry name" value="PRK05444.2-2"/>
    <property type="match status" value="1"/>
</dbReference>
<dbReference type="InterPro" id="IPR049557">
    <property type="entry name" value="Transketolase_CS"/>
</dbReference>
<feature type="domain" description="Transketolase-like pyrimidine-binding" evidence="12">
    <location>
        <begin position="317"/>
        <end position="482"/>
    </location>
</feature>
<evidence type="ECO:0000256" key="6">
    <source>
        <dbReference type="ARBA" id="ARBA00022842"/>
    </source>
</evidence>
<reference evidence="13 14" key="1">
    <citation type="submission" date="2020-08" db="EMBL/GenBank/DDBJ databases">
        <title>Genomic Encyclopedia of Type Strains, Phase IV (KMG-IV): sequencing the most valuable type-strain genomes for metagenomic binning, comparative biology and taxonomic classification.</title>
        <authorList>
            <person name="Goeker M."/>
        </authorList>
    </citation>
    <scope>NUCLEOTIDE SEQUENCE [LARGE SCALE GENOMIC DNA]</scope>
    <source>
        <strain evidence="13 14">DSM 23562</strain>
    </source>
</reference>
<dbReference type="InterPro" id="IPR033248">
    <property type="entry name" value="Transketolase_C"/>
</dbReference>
<dbReference type="SUPFAM" id="SSF52518">
    <property type="entry name" value="Thiamin diphosphate-binding fold (THDP-binding)"/>
    <property type="match status" value="2"/>
</dbReference>
<comment type="cofactor">
    <cofactor evidence="11">
        <name>thiamine diphosphate</name>
        <dbReference type="ChEBI" id="CHEBI:58937"/>
    </cofactor>
    <text evidence="11">Binds 1 thiamine pyrophosphate per subunit.</text>
</comment>
<dbReference type="NCBIfam" id="TIGR00204">
    <property type="entry name" value="dxs"/>
    <property type="match status" value="1"/>
</dbReference>
<accession>A0A7W9ST51</accession>
<dbReference type="GO" id="GO:0016114">
    <property type="term" value="P:terpenoid biosynthetic process"/>
    <property type="evidence" value="ECO:0007669"/>
    <property type="project" value="UniProtKB-UniRule"/>
</dbReference>
<dbReference type="GO" id="GO:0019288">
    <property type="term" value="P:isopentenyl diphosphate biosynthetic process, methylerythritol 4-phosphate pathway"/>
    <property type="evidence" value="ECO:0007669"/>
    <property type="project" value="TreeGrafter"/>
</dbReference>
<dbReference type="CDD" id="cd07033">
    <property type="entry name" value="TPP_PYR_DXS_TK_like"/>
    <property type="match status" value="1"/>
</dbReference>
<evidence type="ECO:0000256" key="8">
    <source>
        <dbReference type="ARBA" id="ARBA00023052"/>
    </source>
</evidence>
<gene>
    <name evidence="11" type="primary">dxs</name>
    <name evidence="13" type="ORF">HNQ39_003613</name>
</gene>
<feature type="binding site" evidence="11">
    <location>
        <position position="177"/>
    </location>
    <ligand>
        <name>thiamine diphosphate</name>
        <dbReference type="ChEBI" id="CHEBI:58937"/>
    </ligand>
</feature>
<protein>
    <recommendedName>
        <fullName evidence="11">1-deoxy-D-xylulose-5-phosphate synthase</fullName>
        <ecNumber evidence="11">2.2.1.7</ecNumber>
    </recommendedName>
    <alternativeName>
        <fullName evidence="11">1-deoxyxylulose-5-phosphate synthase</fullName>
        <shortName evidence="11">DXP synthase</shortName>
        <shortName evidence="11">DXPS</shortName>
    </alternativeName>
</protein>
<sequence length="631" mass="68387">MDQFPILDQLTGPADLKSMDSAQLKALCNEVRQGLIQTISRVGGHFAPNLGVVELTVALYKVFELPKDKVIWDVGHQCYPHKMLTGRWKQLHTIKQYQGISGFLRRDESEFDLFGAGHASTSLSAALGFAKARDLRGSNESVIGIIGDGSLTGGMALEALLNIGDQKTKMLVVLNDNEMSIAENVGALATYLAKLRLMPTYQKVESTVKKTLNKDGLLYRTAAGAKHAATHFTSPANTGLFFEELGFQYIGPIDGHDTDFLIQVFEHAKHLDGPVLLHVLTTKGKGYEPAEKDQRTWHATTGFSIEDGKMEKKSSGVTYTQAFVESLNEVAVNNDKVVAITAAMPDGTGLAKFADKFPKRYFDVGIAEQHAVTFAAGLAAEGFTPVCAIYSTFLQRAYDQIVHDVCIQNLPVVFAIDRAGLVGDDGATHHGTMDIAYLRSIPNLVILSPKDPQELREMTKFALSYGKGPIALRYPRGGGENLTDTVAPIQLGQSETLRRGDDIGIVTLGPIVSEALIAANTLETQGHSVEVLSARWVKPLDEVAILALARRTKKLITVEDGILAGGFGSAIVELLADRGLTEVQVTRIGLPDHFVEHGTIPKLRELVGMDAAAIVKAAEVLLHENRTLASR</sequence>
<dbReference type="Pfam" id="PF02779">
    <property type="entry name" value="Transket_pyr"/>
    <property type="match status" value="1"/>
</dbReference>
<dbReference type="InterPro" id="IPR009014">
    <property type="entry name" value="Transketo_C/PFOR_II"/>
</dbReference>
<feature type="binding site" evidence="11">
    <location>
        <begin position="117"/>
        <end position="119"/>
    </location>
    <ligand>
        <name>thiamine diphosphate</name>
        <dbReference type="ChEBI" id="CHEBI:58937"/>
    </ligand>
</feature>
<feature type="binding site" evidence="11">
    <location>
        <position position="148"/>
    </location>
    <ligand>
        <name>Mg(2+)</name>
        <dbReference type="ChEBI" id="CHEBI:18420"/>
    </ligand>
</feature>
<dbReference type="PANTHER" id="PTHR43322:SF5">
    <property type="entry name" value="1-DEOXY-D-XYLULOSE-5-PHOSPHATE SYNTHASE, CHLOROPLASTIC"/>
    <property type="match status" value="1"/>
</dbReference>
<comment type="cofactor">
    <cofactor evidence="11">
        <name>Mg(2+)</name>
        <dbReference type="ChEBI" id="CHEBI:18420"/>
    </cofactor>
    <text evidence="11">Binds 1 Mg(2+) ion per subunit.</text>
</comment>
<evidence type="ECO:0000256" key="7">
    <source>
        <dbReference type="ARBA" id="ARBA00022977"/>
    </source>
</evidence>
<keyword evidence="6 11" id="KW-0460">Magnesium</keyword>
<evidence type="ECO:0000256" key="3">
    <source>
        <dbReference type="ARBA" id="ARBA00011738"/>
    </source>
</evidence>
<evidence type="ECO:0000256" key="9">
    <source>
        <dbReference type="ARBA" id="ARBA00023229"/>
    </source>
</evidence>
<dbReference type="Proteomes" id="UP000520814">
    <property type="component" value="Unassembled WGS sequence"/>
</dbReference>
<dbReference type="PROSITE" id="PS00801">
    <property type="entry name" value="TRANSKETOLASE_1"/>
    <property type="match status" value="1"/>
</dbReference>
<evidence type="ECO:0000256" key="4">
    <source>
        <dbReference type="ARBA" id="ARBA00022679"/>
    </source>
</evidence>
<dbReference type="InterPro" id="IPR005477">
    <property type="entry name" value="Dxylulose-5-P_synthase"/>
</dbReference>
<dbReference type="GO" id="GO:0008661">
    <property type="term" value="F:1-deoxy-D-xylulose-5-phosphate synthase activity"/>
    <property type="evidence" value="ECO:0007669"/>
    <property type="project" value="UniProtKB-UniRule"/>
</dbReference>
<evidence type="ECO:0000256" key="11">
    <source>
        <dbReference type="HAMAP-Rule" id="MF_00315"/>
    </source>
</evidence>
<dbReference type="SUPFAM" id="SSF52922">
    <property type="entry name" value="TK C-terminal domain-like"/>
    <property type="match status" value="1"/>
</dbReference>
<dbReference type="UniPathway" id="UPA00064">
    <property type="reaction ID" value="UER00091"/>
</dbReference>
<keyword evidence="9 11" id="KW-0414">Isoprene biosynthesis</keyword>
<evidence type="ECO:0000256" key="2">
    <source>
        <dbReference type="ARBA" id="ARBA00011081"/>
    </source>
</evidence>
<keyword evidence="8 11" id="KW-0786">Thiamine pyrophosphate</keyword>
<evidence type="ECO:0000313" key="13">
    <source>
        <dbReference type="EMBL" id="MBB6051803.1"/>
    </source>
</evidence>
<comment type="function">
    <text evidence="10 11">Catalyzes the acyloin condensation reaction between C atoms 2 and 3 of pyruvate and glyceraldehyde 3-phosphate to yield 1-deoxy-D-xylulose-5-phosphate (DXP).</text>
</comment>
<comment type="similarity">
    <text evidence="2 11">Belongs to the transketolase family. DXPS subfamily.</text>
</comment>
<keyword evidence="7 11" id="KW-0784">Thiamine biosynthesis</keyword>
<dbReference type="Pfam" id="PF02780">
    <property type="entry name" value="Transketolase_C"/>
    <property type="match status" value="1"/>
</dbReference>
<dbReference type="SMART" id="SM00861">
    <property type="entry name" value="Transket_pyr"/>
    <property type="match status" value="1"/>
</dbReference>
<dbReference type="Pfam" id="PF13292">
    <property type="entry name" value="DXP_synthase_N"/>
    <property type="match status" value="1"/>
</dbReference>
<dbReference type="Gene3D" id="3.40.50.970">
    <property type="match status" value="2"/>
</dbReference>
<dbReference type="HAMAP" id="MF_00315">
    <property type="entry name" value="DXP_synth"/>
    <property type="match status" value="1"/>
</dbReference>
<evidence type="ECO:0000256" key="5">
    <source>
        <dbReference type="ARBA" id="ARBA00022723"/>
    </source>
</evidence>
<proteinExistence type="inferred from homology"/>
<evidence type="ECO:0000256" key="1">
    <source>
        <dbReference type="ARBA" id="ARBA00004980"/>
    </source>
</evidence>
<dbReference type="AlphaFoldDB" id="A0A7W9ST51"/>
<dbReference type="GO" id="GO:0009228">
    <property type="term" value="P:thiamine biosynthetic process"/>
    <property type="evidence" value="ECO:0007669"/>
    <property type="project" value="UniProtKB-UniRule"/>
</dbReference>
<dbReference type="GO" id="GO:0005829">
    <property type="term" value="C:cytosol"/>
    <property type="evidence" value="ECO:0007669"/>
    <property type="project" value="TreeGrafter"/>
</dbReference>
<dbReference type="PANTHER" id="PTHR43322">
    <property type="entry name" value="1-D-DEOXYXYLULOSE 5-PHOSPHATE SYNTHASE-RELATED"/>
    <property type="match status" value="1"/>
</dbReference>
<dbReference type="GO" id="GO:0000287">
    <property type="term" value="F:magnesium ion binding"/>
    <property type="evidence" value="ECO:0007669"/>
    <property type="project" value="UniProtKB-UniRule"/>
</dbReference>
<dbReference type="EMBL" id="JACHGW010000003">
    <property type="protein sequence ID" value="MBB6051803.1"/>
    <property type="molecule type" value="Genomic_DNA"/>
</dbReference>
<evidence type="ECO:0000313" key="14">
    <source>
        <dbReference type="Proteomes" id="UP000520814"/>
    </source>
</evidence>
<feature type="binding site" evidence="11">
    <location>
        <position position="287"/>
    </location>
    <ligand>
        <name>thiamine diphosphate</name>
        <dbReference type="ChEBI" id="CHEBI:58937"/>
    </ligand>
</feature>
<evidence type="ECO:0000256" key="10">
    <source>
        <dbReference type="ARBA" id="ARBA00055605"/>
    </source>
</evidence>
<keyword evidence="14" id="KW-1185">Reference proteome</keyword>
<comment type="catalytic activity">
    <reaction evidence="11">
        <text>D-glyceraldehyde 3-phosphate + pyruvate + H(+) = 1-deoxy-D-xylulose 5-phosphate + CO2</text>
        <dbReference type="Rhea" id="RHEA:12605"/>
        <dbReference type="ChEBI" id="CHEBI:15361"/>
        <dbReference type="ChEBI" id="CHEBI:15378"/>
        <dbReference type="ChEBI" id="CHEBI:16526"/>
        <dbReference type="ChEBI" id="CHEBI:57792"/>
        <dbReference type="ChEBI" id="CHEBI:59776"/>
        <dbReference type="EC" id="2.2.1.7"/>
    </reaction>
</comment>
<dbReference type="FunFam" id="3.40.50.970:FF:000005">
    <property type="entry name" value="1-deoxy-D-xylulose-5-phosphate synthase"/>
    <property type="match status" value="1"/>
</dbReference>
<comment type="subunit">
    <text evidence="3 11">Homodimer.</text>
</comment>
<keyword evidence="5 11" id="KW-0479">Metal-binding</keyword>
<feature type="binding site" evidence="11">
    <location>
        <begin position="149"/>
        <end position="150"/>
    </location>
    <ligand>
        <name>thiamine diphosphate</name>
        <dbReference type="ChEBI" id="CHEBI:58937"/>
    </ligand>
</feature>
<comment type="pathway">
    <text evidence="1 11">Metabolic intermediate biosynthesis; 1-deoxy-D-xylulose 5-phosphate biosynthesis; 1-deoxy-D-xylulose 5-phosphate from D-glyceraldehyde 3-phosphate and pyruvate: step 1/1.</text>
</comment>
<dbReference type="GO" id="GO:0030976">
    <property type="term" value="F:thiamine pyrophosphate binding"/>
    <property type="evidence" value="ECO:0007669"/>
    <property type="project" value="UniProtKB-UniRule"/>
</dbReference>
<dbReference type="InterPro" id="IPR029061">
    <property type="entry name" value="THDP-binding"/>
</dbReference>
<dbReference type="RefSeq" id="WP_184199543.1">
    <property type="nucleotide sequence ID" value="NZ_JACHGW010000003.1"/>
</dbReference>
<dbReference type="FunFam" id="3.40.50.920:FF:000002">
    <property type="entry name" value="1-deoxy-D-xylulose-5-phosphate synthase"/>
    <property type="match status" value="1"/>
</dbReference>
<feature type="binding site" evidence="11">
    <location>
        <position position="76"/>
    </location>
    <ligand>
        <name>thiamine diphosphate</name>
        <dbReference type="ChEBI" id="CHEBI:58937"/>
    </ligand>
</feature>
<feature type="binding site" evidence="11">
    <location>
        <position position="368"/>
    </location>
    <ligand>
        <name>thiamine diphosphate</name>
        <dbReference type="ChEBI" id="CHEBI:58937"/>
    </ligand>
</feature>
<dbReference type="EC" id="2.2.1.7" evidence="11"/>